<dbReference type="GO" id="GO:0046872">
    <property type="term" value="F:metal ion binding"/>
    <property type="evidence" value="ECO:0007669"/>
    <property type="project" value="UniProtKB-KW"/>
</dbReference>
<dbReference type="eggNOG" id="COG3491">
    <property type="taxonomic scope" value="Bacteria"/>
</dbReference>
<dbReference type="PANTHER" id="PTHR10209:SF881">
    <property type="entry name" value="FI07970P-RELATED"/>
    <property type="match status" value="1"/>
</dbReference>
<dbReference type="InterPro" id="IPR044861">
    <property type="entry name" value="IPNS-like_FE2OG_OXY"/>
</dbReference>
<keyword evidence="3 5" id="KW-0560">Oxidoreductase</keyword>
<dbReference type="KEGG" id="sjp:SJA_C1-14850"/>
<feature type="domain" description="Fe2OG dioxygenase" evidence="6">
    <location>
        <begin position="187"/>
        <end position="292"/>
    </location>
</feature>
<dbReference type="InterPro" id="IPR005123">
    <property type="entry name" value="Oxoglu/Fe-dep_dioxygenase_dom"/>
</dbReference>
<dbReference type="PRINTS" id="PR00682">
    <property type="entry name" value="IPNSYNTHASE"/>
</dbReference>
<dbReference type="Gene3D" id="2.60.120.330">
    <property type="entry name" value="B-lactam Antibiotic, Isopenicillin N Synthase, Chain"/>
    <property type="match status" value="1"/>
</dbReference>
<evidence type="ECO:0000313" key="8">
    <source>
        <dbReference type="Proteomes" id="UP000007753"/>
    </source>
</evidence>
<sequence length="334" mass="37566">MTRAATTARQPDPIEFRRNRVSQSVPGQVPVLSLANMARADFAAAFGGSFQRFGFAMVKDHGMDQALIDRGWALARRFFALPEEVKRRYDARYNGGQRGYTAFGVEIAKGASENDLKEFWHVGRDLPEGDPLARSMPPNVWPEELPEFRETFSRLYAEFDRVGADLLSAIALYLGLEERWFDKPVENGNSILRLLHYPPVSPQAPGIRAGAHEDINLITLLLGAEEGGLELKDRDGNWLPVVPPPGALAINVGDMLQRLTNHRLPSTSHRVVNPPPERRGYSRYSMPFFLHLRPDFLIDALPQCVDADHPRRDPPITAHDYLTERLREIGLIKG</sequence>
<protein>
    <submittedName>
        <fullName evidence="7">Putative oxygenase/oxidoreductase</fullName>
    </submittedName>
</protein>
<accession>D4Z137</accession>
<evidence type="ECO:0000259" key="6">
    <source>
        <dbReference type="PROSITE" id="PS51471"/>
    </source>
</evidence>
<keyword evidence="8" id="KW-1185">Reference proteome</keyword>
<dbReference type="EMBL" id="AP010803">
    <property type="protein sequence ID" value="BAI96319.1"/>
    <property type="molecule type" value="Genomic_DNA"/>
</dbReference>
<dbReference type="Proteomes" id="UP000007753">
    <property type="component" value="Chromosome 1"/>
</dbReference>
<name>D4Z137_SPHIU</name>
<evidence type="ECO:0000256" key="3">
    <source>
        <dbReference type="ARBA" id="ARBA00023002"/>
    </source>
</evidence>
<proteinExistence type="inferred from homology"/>
<dbReference type="InterPro" id="IPR026992">
    <property type="entry name" value="DIOX_N"/>
</dbReference>
<dbReference type="PROSITE" id="PS51471">
    <property type="entry name" value="FE2OG_OXY"/>
    <property type="match status" value="1"/>
</dbReference>
<reference evidence="7 8" key="1">
    <citation type="journal article" date="2010" name="J. Bacteriol.">
        <title>Complete genome sequence of the representative gamma-hexachlorocyclohexane-degrading bacterium Sphingobium japonicum UT26.</title>
        <authorList>
            <person name="Nagata Y."/>
            <person name="Ohtsubo Y."/>
            <person name="Endo R."/>
            <person name="Ichikawa N."/>
            <person name="Ankai A."/>
            <person name="Oguchi A."/>
            <person name="Fukui S."/>
            <person name="Fujita N."/>
            <person name="Tsuda M."/>
        </authorList>
    </citation>
    <scope>NUCLEOTIDE SEQUENCE [LARGE SCALE GENOMIC DNA]</scope>
    <source>
        <strain evidence="8">DSM 16413 / CCM 7287 / MTCC 6362 / UT26 / NBRC 101211 / UT26S</strain>
    </source>
</reference>
<dbReference type="Pfam" id="PF14226">
    <property type="entry name" value="DIOX_N"/>
    <property type="match status" value="1"/>
</dbReference>
<evidence type="ECO:0000256" key="4">
    <source>
        <dbReference type="ARBA" id="ARBA00023004"/>
    </source>
</evidence>
<dbReference type="AlphaFoldDB" id="D4Z137"/>
<keyword evidence="2 5" id="KW-0479">Metal-binding</keyword>
<dbReference type="Pfam" id="PF03171">
    <property type="entry name" value="2OG-FeII_Oxy"/>
    <property type="match status" value="1"/>
</dbReference>
<evidence type="ECO:0000256" key="1">
    <source>
        <dbReference type="ARBA" id="ARBA00008056"/>
    </source>
</evidence>
<evidence type="ECO:0000256" key="5">
    <source>
        <dbReference type="RuleBase" id="RU003682"/>
    </source>
</evidence>
<dbReference type="GO" id="GO:0016491">
    <property type="term" value="F:oxidoreductase activity"/>
    <property type="evidence" value="ECO:0007669"/>
    <property type="project" value="UniProtKB-KW"/>
</dbReference>
<evidence type="ECO:0000256" key="2">
    <source>
        <dbReference type="ARBA" id="ARBA00022723"/>
    </source>
</evidence>
<gene>
    <name evidence="7" type="ordered locus">SJA_C1-14850</name>
</gene>
<comment type="similarity">
    <text evidence="1 5">Belongs to the iron/ascorbate-dependent oxidoreductase family.</text>
</comment>
<dbReference type="PANTHER" id="PTHR10209">
    <property type="entry name" value="OXIDOREDUCTASE, 2OG-FE II OXYGENASE FAMILY PROTEIN"/>
    <property type="match status" value="1"/>
</dbReference>
<dbReference type="HOGENOM" id="CLU_010119_6_3_5"/>
<dbReference type="STRING" id="452662.SJA_C1-14850"/>
<dbReference type="InterPro" id="IPR027443">
    <property type="entry name" value="IPNS-like_sf"/>
</dbReference>
<evidence type="ECO:0000313" key="7">
    <source>
        <dbReference type="EMBL" id="BAI96319.1"/>
    </source>
</evidence>
<dbReference type="SUPFAM" id="SSF51197">
    <property type="entry name" value="Clavaminate synthase-like"/>
    <property type="match status" value="1"/>
</dbReference>
<keyword evidence="4 5" id="KW-0408">Iron</keyword>
<organism evidence="7 8">
    <name type="scientific">Sphingobium indicum (strain DSM 16413 / CCM 7287 / MTCC 6362 / UT26 / NBRC 101211 / UT26S)</name>
    <name type="common">Sphingobium japonicum</name>
    <dbReference type="NCBI Taxonomy" id="452662"/>
    <lineage>
        <taxon>Bacteria</taxon>
        <taxon>Pseudomonadati</taxon>
        <taxon>Pseudomonadota</taxon>
        <taxon>Alphaproteobacteria</taxon>
        <taxon>Sphingomonadales</taxon>
        <taxon>Sphingomonadaceae</taxon>
        <taxon>Sphingobium</taxon>
    </lineage>
</organism>